<comment type="caution">
    <text evidence="2">The sequence shown here is derived from an EMBL/GenBank/DDBJ whole genome shotgun (WGS) entry which is preliminary data.</text>
</comment>
<evidence type="ECO:0000313" key="2">
    <source>
        <dbReference type="EMBL" id="MPM96792.1"/>
    </source>
</evidence>
<keyword evidence="1" id="KW-1133">Transmembrane helix</keyword>
<gene>
    <name evidence="2" type="ORF">SDC9_143957</name>
</gene>
<name>A0A645E835_9ZZZZ</name>
<keyword evidence="1" id="KW-0812">Transmembrane</keyword>
<reference evidence="2" key="1">
    <citation type="submission" date="2019-08" db="EMBL/GenBank/DDBJ databases">
        <authorList>
            <person name="Kucharzyk K."/>
            <person name="Murdoch R.W."/>
            <person name="Higgins S."/>
            <person name="Loffler F."/>
        </authorList>
    </citation>
    <scope>NUCLEOTIDE SEQUENCE</scope>
</reference>
<proteinExistence type="predicted"/>
<organism evidence="2">
    <name type="scientific">bioreactor metagenome</name>
    <dbReference type="NCBI Taxonomy" id="1076179"/>
    <lineage>
        <taxon>unclassified sequences</taxon>
        <taxon>metagenomes</taxon>
        <taxon>ecological metagenomes</taxon>
    </lineage>
</organism>
<accession>A0A645E835</accession>
<dbReference type="AlphaFoldDB" id="A0A645E835"/>
<dbReference type="EMBL" id="VSSQ01043134">
    <property type="protein sequence ID" value="MPM96792.1"/>
    <property type="molecule type" value="Genomic_DNA"/>
</dbReference>
<keyword evidence="1" id="KW-0472">Membrane</keyword>
<protein>
    <submittedName>
        <fullName evidence="2">Uncharacterized protein</fullName>
    </submittedName>
</protein>
<sequence>MSPFTIASTGLVGTIFTSISIIKGGAALFISLLPAVKATPRPGFNKLAKNNAIVTPMAVVNI</sequence>
<feature type="transmembrane region" description="Helical" evidence="1">
    <location>
        <begin position="12"/>
        <end position="36"/>
    </location>
</feature>
<evidence type="ECO:0000256" key="1">
    <source>
        <dbReference type="SAM" id="Phobius"/>
    </source>
</evidence>